<evidence type="ECO:0000313" key="2">
    <source>
        <dbReference type="Proteomes" id="UP000199614"/>
    </source>
</evidence>
<accession>A0A1I4ZCC9</accession>
<dbReference type="AlphaFoldDB" id="A0A1I4ZCC9"/>
<gene>
    <name evidence="1" type="ORF">SAMN05216207_10152</name>
</gene>
<dbReference type="Proteomes" id="UP000199614">
    <property type="component" value="Unassembled WGS sequence"/>
</dbReference>
<sequence length="313" mass="34479">MEYRKPDKKEGTPGRNVQVRHNVRFASDEGESLVKLMYERSGSSLAADLRKMWSGKNAGNANASAETKRRLDAGTYSMSMTLVFQPDTITQLFDDKGSGTPQRFVFAAASDPNIPDGEVPRPEPAKVDFPTLGREFSLEAGSVRTGLRRKHLALAQGAVIPESEMDSQRDAVVARVAALLMALDGRFDMVTEDDWRLAEMVYETSSAVRDQVLTAARERRDAERDAAVGHRARAAAVAQWESTSVNAKVHKLAEWVAHRVATKGPLTVSKLKQGRDNSERVYVESAIDHAEREGWVELRGNTVSVRIADEVAA</sequence>
<proteinExistence type="predicted"/>
<protein>
    <submittedName>
        <fullName evidence="1">Uncharacterized protein</fullName>
    </submittedName>
</protein>
<organism evidence="1 2">
    <name type="scientific">Pseudonocardia ammonioxydans</name>
    <dbReference type="NCBI Taxonomy" id="260086"/>
    <lineage>
        <taxon>Bacteria</taxon>
        <taxon>Bacillati</taxon>
        <taxon>Actinomycetota</taxon>
        <taxon>Actinomycetes</taxon>
        <taxon>Pseudonocardiales</taxon>
        <taxon>Pseudonocardiaceae</taxon>
        <taxon>Pseudonocardia</taxon>
    </lineage>
</organism>
<reference evidence="1 2" key="1">
    <citation type="submission" date="2016-10" db="EMBL/GenBank/DDBJ databases">
        <authorList>
            <person name="de Groot N.N."/>
        </authorList>
    </citation>
    <scope>NUCLEOTIDE SEQUENCE [LARGE SCALE GENOMIC DNA]</scope>
    <source>
        <strain evidence="1 2">CGMCC 4.1877</strain>
    </source>
</reference>
<dbReference type="EMBL" id="FOUY01000015">
    <property type="protein sequence ID" value="SFN47924.1"/>
    <property type="molecule type" value="Genomic_DNA"/>
</dbReference>
<name>A0A1I4ZCC9_PSUAM</name>
<keyword evidence="2" id="KW-1185">Reference proteome</keyword>
<evidence type="ECO:0000313" key="1">
    <source>
        <dbReference type="EMBL" id="SFN47924.1"/>
    </source>
</evidence>